<proteinExistence type="predicted"/>
<dbReference type="Proteomes" id="UP000593573">
    <property type="component" value="Unassembled WGS sequence"/>
</dbReference>
<reference evidence="1 2" key="1">
    <citation type="journal article" date="2019" name="Genome Biol. Evol.">
        <title>Insights into the evolution of the New World diploid cottons (Gossypium, subgenus Houzingenia) based on genome sequencing.</title>
        <authorList>
            <person name="Grover C.E."/>
            <person name="Arick M.A. 2nd"/>
            <person name="Thrash A."/>
            <person name="Conover J.L."/>
            <person name="Sanders W.S."/>
            <person name="Peterson D.G."/>
            <person name="Frelichowski J.E."/>
            <person name="Scheffler J.A."/>
            <person name="Scheffler B.E."/>
            <person name="Wendel J.F."/>
        </authorList>
    </citation>
    <scope>NUCLEOTIDE SEQUENCE [LARGE SCALE GENOMIC DNA]</scope>
    <source>
        <strain evidence="1">57</strain>
        <tissue evidence="1">Leaf</tissue>
    </source>
</reference>
<sequence>MRLQLGLPVDGSILTSSAQSTDYATIF</sequence>
<evidence type="ECO:0000313" key="1">
    <source>
        <dbReference type="EMBL" id="MBA0650067.1"/>
    </source>
</evidence>
<protein>
    <submittedName>
        <fullName evidence="1">Uncharacterized protein</fullName>
    </submittedName>
</protein>
<name>A0A7J8UHW7_9ROSI</name>
<evidence type="ECO:0000313" key="2">
    <source>
        <dbReference type="Proteomes" id="UP000593573"/>
    </source>
</evidence>
<organism evidence="1 2">
    <name type="scientific">Gossypium klotzschianum</name>
    <dbReference type="NCBI Taxonomy" id="34286"/>
    <lineage>
        <taxon>Eukaryota</taxon>
        <taxon>Viridiplantae</taxon>
        <taxon>Streptophyta</taxon>
        <taxon>Embryophyta</taxon>
        <taxon>Tracheophyta</taxon>
        <taxon>Spermatophyta</taxon>
        <taxon>Magnoliopsida</taxon>
        <taxon>eudicotyledons</taxon>
        <taxon>Gunneridae</taxon>
        <taxon>Pentapetalae</taxon>
        <taxon>rosids</taxon>
        <taxon>malvids</taxon>
        <taxon>Malvales</taxon>
        <taxon>Malvaceae</taxon>
        <taxon>Malvoideae</taxon>
        <taxon>Gossypium</taxon>
    </lineage>
</organism>
<keyword evidence="2" id="KW-1185">Reference proteome</keyword>
<dbReference type="EMBL" id="JABFAB010000006">
    <property type="protein sequence ID" value="MBA0650067.1"/>
    <property type="molecule type" value="Genomic_DNA"/>
</dbReference>
<dbReference type="AlphaFoldDB" id="A0A7J8UHW7"/>
<comment type="caution">
    <text evidence="1">The sequence shown here is derived from an EMBL/GenBank/DDBJ whole genome shotgun (WGS) entry which is preliminary data.</text>
</comment>
<gene>
    <name evidence="1" type="ORF">Goklo_017557</name>
</gene>
<accession>A0A7J8UHW7</accession>